<gene>
    <name evidence="1" type="ORF">EIN_487930</name>
</gene>
<name>A0A0A1U4V5_ENTIV</name>
<dbReference type="VEuPathDB" id="AmoebaDB:EIN_487930"/>
<dbReference type="AlphaFoldDB" id="A0A0A1U4V5"/>
<dbReference type="KEGG" id="eiv:EIN_487930"/>
<proteinExistence type="predicted"/>
<evidence type="ECO:0000313" key="2">
    <source>
        <dbReference type="Proteomes" id="UP000014680"/>
    </source>
</evidence>
<reference evidence="1 2" key="1">
    <citation type="submission" date="2012-10" db="EMBL/GenBank/DDBJ databases">
        <authorList>
            <person name="Zafar N."/>
            <person name="Inman J."/>
            <person name="Hall N."/>
            <person name="Lorenzi H."/>
            <person name="Caler E."/>
        </authorList>
    </citation>
    <scope>NUCLEOTIDE SEQUENCE [LARGE SCALE GENOMIC DNA]</scope>
    <source>
        <strain evidence="1 2">IP1</strain>
    </source>
</reference>
<sequence>MTSEDVNSYSKTVQFLKNHRSRLQERIKEQNKVLCCPPLNRLDLLFEEHFCGGQKQVLYTELGKVKRRVCNYTSLSTKAVVTHPLGCENNLVDIHQIPSKRFCVDKTEIVCLVTEEEFCDGFVIIRTPWGNSLSFKLNELTENEKTTIVVLSQDRKFSVLLLMKMDHMKSAQENYNIYLQEKDVLSTNKPDEDTIIVKDWSFYTTKRNWKVDVVQHNQSTQMKVNETNFYNIKNGVLVTNECDFFKQQYNGKTYYVCTIDISVFKEDFILPTPYGEKVPVTVKGVLPWKDYILHQIQNKPNEFVFVSFVESLYKVNELNIVRNVQNEYVPNESGVDYFAYYDRGFIYNAGKYKEDVDRLPVFFPILFNNKDDWKVFYRIGEVQKTYFLFKVLKEDMVLEVDVISS</sequence>
<dbReference type="EMBL" id="KB206670">
    <property type="protein sequence ID" value="ELP89281.1"/>
    <property type="molecule type" value="Genomic_DNA"/>
</dbReference>
<dbReference type="GeneID" id="14888237"/>
<evidence type="ECO:0000313" key="1">
    <source>
        <dbReference type="EMBL" id="ELP89281.1"/>
    </source>
</evidence>
<dbReference type="RefSeq" id="XP_004256052.1">
    <property type="nucleotide sequence ID" value="XM_004256004.1"/>
</dbReference>
<organism evidence="1 2">
    <name type="scientific">Entamoeba invadens IP1</name>
    <dbReference type="NCBI Taxonomy" id="370355"/>
    <lineage>
        <taxon>Eukaryota</taxon>
        <taxon>Amoebozoa</taxon>
        <taxon>Evosea</taxon>
        <taxon>Archamoebae</taxon>
        <taxon>Mastigamoebida</taxon>
        <taxon>Entamoebidae</taxon>
        <taxon>Entamoeba</taxon>
    </lineage>
</organism>
<accession>A0A0A1U4V5</accession>
<dbReference type="Proteomes" id="UP000014680">
    <property type="component" value="Unassembled WGS sequence"/>
</dbReference>
<protein>
    <submittedName>
        <fullName evidence="1">Uncharacterized protein</fullName>
    </submittedName>
</protein>
<keyword evidence="2" id="KW-1185">Reference proteome</keyword>